<feature type="region of interest" description="Disordered" evidence="1">
    <location>
        <begin position="153"/>
        <end position="246"/>
    </location>
</feature>
<gene>
    <name evidence="2" type="ORF">GPM918_LOCUS23171</name>
    <name evidence="3" type="ORF">SRO942_LOCUS23170</name>
</gene>
<evidence type="ECO:0000256" key="1">
    <source>
        <dbReference type="SAM" id="MobiDB-lite"/>
    </source>
</evidence>
<dbReference type="OrthoDB" id="10018566at2759"/>
<keyword evidence="4" id="KW-1185">Reference proteome</keyword>
<feature type="region of interest" description="Disordered" evidence="1">
    <location>
        <begin position="25"/>
        <end position="129"/>
    </location>
</feature>
<accession>A0A814VL10</accession>
<protein>
    <submittedName>
        <fullName evidence="2">Uncharacterized protein</fullName>
    </submittedName>
</protein>
<feature type="compositionally biased region" description="Low complexity" evidence="1">
    <location>
        <begin position="93"/>
        <end position="110"/>
    </location>
</feature>
<dbReference type="EMBL" id="CAJOBC010008178">
    <property type="protein sequence ID" value="CAF3954536.1"/>
    <property type="molecule type" value="Genomic_DNA"/>
</dbReference>
<dbReference type="AlphaFoldDB" id="A0A814VL10"/>
<feature type="compositionally biased region" description="Polar residues" evidence="1">
    <location>
        <begin position="435"/>
        <end position="453"/>
    </location>
</feature>
<dbReference type="EMBL" id="CAJNOQ010008177">
    <property type="protein sequence ID" value="CAF1190312.1"/>
    <property type="molecule type" value="Genomic_DNA"/>
</dbReference>
<organism evidence="2 4">
    <name type="scientific">Didymodactylos carnosus</name>
    <dbReference type="NCBI Taxonomy" id="1234261"/>
    <lineage>
        <taxon>Eukaryota</taxon>
        <taxon>Metazoa</taxon>
        <taxon>Spiralia</taxon>
        <taxon>Gnathifera</taxon>
        <taxon>Rotifera</taxon>
        <taxon>Eurotatoria</taxon>
        <taxon>Bdelloidea</taxon>
        <taxon>Philodinida</taxon>
        <taxon>Philodinidae</taxon>
        <taxon>Didymodactylos</taxon>
    </lineage>
</organism>
<feature type="compositionally biased region" description="Basic and acidic residues" evidence="1">
    <location>
        <begin position="157"/>
        <end position="173"/>
    </location>
</feature>
<comment type="caution">
    <text evidence="2">The sequence shown here is derived from an EMBL/GenBank/DDBJ whole genome shotgun (WGS) entry which is preliminary data.</text>
</comment>
<feature type="region of interest" description="Disordered" evidence="1">
    <location>
        <begin position="426"/>
        <end position="474"/>
    </location>
</feature>
<evidence type="ECO:0000313" key="2">
    <source>
        <dbReference type="EMBL" id="CAF1190312.1"/>
    </source>
</evidence>
<dbReference type="Proteomes" id="UP000681722">
    <property type="component" value="Unassembled WGS sequence"/>
</dbReference>
<evidence type="ECO:0000313" key="3">
    <source>
        <dbReference type="EMBL" id="CAF3954536.1"/>
    </source>
</evidence>
<evidence type="ECO:0000313" key="4">
    <source>
        <dbReference type="Proteomes" id="UP000663829"/>
    </source>
</evidence>
<sequence length="474" mass="53478">MSQNMSYEEVDRPISDTDIFTQKAAASRYAKPKNANSLPVNSDDKNAPAPTQSTEIKQKKKKVNKLAENGEHDLDQNNSEVKPRKKKRAPEIENGGDVTTTTTNGEQVTDVKPKKKAPKIPTIDENGLITKDETKPKKIKAPKVLVEDVVEATTEVTTDKGDTYDKLNREIKPKKVKKPKAPKRMDTENDGDEPPYIDPNPRSSDPLDESRALADDGPEVTDFLSEPGLTNIPTSIAIDETPPDQTSEFETNILTAYGKLVNVNFAQYVGNDKWTIEHPPKSSKQTRKIFGFKRNENDKSPTVRRKATALLTKFRTGMGVLLRDEKNLVFGEQYPYDQGFYNDEEDGVDTDNLHRYAQRLRELEDEDREINPEFLVLKDGKTMYGVHEAGAEGESIFSTRKPIYDRHSDQTPDEIKEKKKILDRLRGTFRKQKSGEQNVVSPKTDKASTSTPKVNGKNRKLDVTTEVIEDEQLE</sequence>
<name>A0A814VL10_9BILA</name>
<proteinExistence type="predicted"/>
<reference evidence="2" key="1">
    <citation type="submission" date="2021-02" db="EMBL/GenBank/DDBJ databases">
        <authorList>
            <person name="Nowell W R."/>
        </authorList>
    </citation>
    <scope>NUCLEOTIDE SEQUENCE</scope>
</reference>
<dbReference type="Proteomes" id="UP000663829">
    <property type="component" value="Unassembled WGS sequence"/>
</dbReference>